<accession>A0ABP7JRD6</accession>
<evidence type="ECO:0000313" key="3">
    <source>
        <dbReference type="Proteomes" id="UP001501624"/>
    </source>
</evidence>
<evidence type="ECO:0000256" key="1">
    <source>
        <dbReference type="SAM" id="MobiDB-lite"/>
    </source>
</evidence>
<reference evidence="3" key="1">
    <citation type="journal article" date="2019" name="Int. J. Syst. Evol. Microbiol.">
        <title>The Global Catalogue of Microorganisms (GCM) 10K type strain sequencing project: providing services to taxonomists for standard genome sequencing and annotation.</title>
        <authorList>
            <consortium name="The Broad Institute Genomics Platform"/>
            <consortium name="The Broad Institute Genome Sequencing Center for Infectious Disease"/>
            <person name="Wu L."/>
            <person name="Ma J."/>
        </authorList>
    </citation>
    <scope>NUCLEOTIDE SEQUENCE [LARGE SCALE GENOMIC DNA]</scope>
    <source>
        <strain evidence="3">JCM 17017</strain>
    </source>
</reference>
<gene>
    <name evidence="2" type="ORF">GCM10022380_81860</name>
</gene>
<dbReference type="EMBL" id="BAABCM010000019">
    <property type="protein sequence ID" value="GAA3851513.1"/>
    <property type="molecule type" value="Genomic_DNA"/>
</dbReference>
<keyword evidence="3" id="KW-1185">Reference proteome</keyword>
<name>A0ABP7JRD6_9PSEU</name>
<feature type="region of interest" description="Disordered" evidence="1">
    <location>
        <begin position="1"/>
        <end position="25"/>
    </location>
</feature>
<evidence type="ECO:0000313" key="2">
    <source>
        <dbReference type="EMBL" id="GAA3851513.1"/>
    </source>
</evidence>
<protein>
    <submittedName>
        <fullName evidence="2">Uncharacterized protein</fullName>
    </submittedName>
</protein>
<proteinExistence type="predicted"/>
<organism evidence="2 3">
    <name type="scientific">Amycolatopsis tucumanensis</name>
    <dbReference type="NCBI Taxonomy" id="401106"/>
    <lineage>
        <taxon>Bacteria</taxon>
        <taxon>Bacillati</taxon>
        <taxon>Actinomycetota</taxon>
        <taxon>Actinomycetes</taxon>
        <taxon>Pseudonocardiales</taxon>
        <taxon>Pseudonocardiaceae</taxon>
        <taxon>Amycolatopsis</taxon>
    </lineage>
</organism>
<comment type="caution">
    <text evidence="2">The sequence shown here is derived from an EMBL/GenBank/DDBJ whole genome shotgun (WGS) entry which is preliminary data.</text>
</comment>
<sequence>MSTEAPFVPVSWTKHPSTPRPRAGVAPMTKEITRMLLNEELARARIQDLHDDVRPRSARTNARAARRWDRVARWASRRAGRYRA</sequence>
<dbReference type="Proteomes" id="UP001501624">
    <property type="component" value="Unassembled WGS sequence"/>
</dbReference>